<gene>
    <name evidence="1" type="ORF">A6769_28790</name>
    <name evidence="2" type="ORF">A6769_37985</name>
</gene>
<evidence type="ECO:0000313" key="1">
    <source>
        <dbReference type="EMBL" id="RCJ32047.1"/>
    </source>
</evidence>
<reference evidence="3" key="1">
    <citation type="submission" date="2016-04" db="EMBL/GenBank/DDBJ databases">
        <authorList>
            <person name="Tabuchi Yagui T.R."/>
        </authorList>
    </citation>
    <scope>NUCLEOTIDE SEQUENCE [LARGE SCALE GENOMIC DNA]</scope>
</reference>
<protein>
    <submittedName>
        <fullName evidence="1">Uncharacterized protein</fullName>
    </submittedName>
</protein>
<dbReference type="EMBL" id="LXQE01000169">
    <property type="protein sequence ID" value="RCJ32047.1"/>
    <property type="molecule type" value="Genomic_DNA"/>
</dbReference>
<comment type="caution">
    <text evidence="1">The sequence shown here is derived from an EMBL/GenBank/DDBJ whole genome shotgun (WGS) entry which is preliminary data.</text>
</comment>
<evidence type="ECO:0000313" key="3">
    <source>
        <dbReference type="Proteomes" id="UP000252085"/>
    </source>
</evidence>
<accession>A0A367R6D0</accession>
<name>A0A367R6D0_NOSPU</name>
<dbReference type="Proteomes" id="UP000252085">
    <property type="component" value="Unassembled WGS sequence"/>
</dbReference>
<dbReference type="EMBL" id="LXQE01000018">
    <property type="protein sequence ID" value="RCJ42105.1"/>
    <property type="molecule type" value="Genomic_DNA"/>
</dbReference>
<proteinExistence type="predicted"/>
<dbReference type="AlphaFoldDB" id="A0A367R6D0"/>
<reference evidence="1 3" key="2">
    <citation type="submission" date="2016-04" db="EMBL/GenBank/DDBJ databases">
        <authorList>
            <person name="Evans L.H."/>
            <person name="Alamgir A."/>
            <person name="Owens N."/>
            <person name="Weber N.D."/>
            <person name="Virtaneva K."/>
            <person name="Barbian K."/>
            <person name="Babar A."/>
            <person name="Rosenke K."/>
        </authorList>
    </citation>
    <scope>NUCLEOTIDE SEQUENCE [LARGE SCALE GENOMIC DNA]</scope>
    <source>
        <strain evidence="1">NIES-2108</strain>
    </source>
</reference>
<evidence type="ECO:0000313" key="2">
    <source>
        <dbReference type="EMBL" id="RCJ42105.1"/>
    </source>
</evidence>
<sequence>MEFVQMQNLPEGQSAELAVAGEAMPTAVTREVSASSSVRAGRAVWRGRSEAAALLSADVMGRSFIGFSI</sequence>
<organism evidence="1 3">
    <name type="scientific">Nostoc punctiforme NIES-2108</name>
    <dbReference type="NCBI Taxonomy" id="1356359"/>
    <lineage>
        <taxon>Bacteria</taxon>
        <taxon>Bacillati</taxon>
        <taxon>Cyanobacteriota</taxon>
        <taxon>Cyanophyceae</taxon>
        <taxon>Nostocales</taxon>
        <taxon>Nostocaceae</taxon>
        <taxon>Nostoc</taxon>
    </lineage>
</organism>